<evidence type="ECO:0000259" key="15">
    <source>
        <dbReference type="PROSITE" id="PS51686"/>
    </source>
</evidence>
<keyword evidence="6" id="KW-0698">rRNA processing</keyword>
<dbReference type="Gene3D" id="3.40.50.150">
    <property type="entry name" value="Vaccinia Virus protein VP39"/>
    <property type="match status" value="1"/>
</dbReference>
<feature type="binding site" evidence="14">
    <location>
        <position position="344"/>
    </location>
    <ligand>
        <name>S-adenosyl-L-methionine</name>
        <dbReference type="ChEBI" id="CHEBI:59789"/>
    </ligand>
</feature>
<dbReference type="GO" id="GO:0003723">
    <property type="term" value="F:RNA binding"/>
    <property type="evidence" value="ECO:0007669"/>
    <property type="project" value="UniProtKB-UniRule"/>
</dbReference>
<dbReference type="RefSeq" id="WP_284352809.1">
    <property type="nucleotide sequence ID" value="NZ_BRXS01000010.1"/>
</dbReference>
<dbReference type="PANTHER" id="PTHR22807:SF53">
    <property type="entry name" value="RIBOSOMAL RNA SMALL SUBUNIT METHYLTRANSFERASE B-RELATED"/>
    <property type="match status" value="1"/>
</dbReference>
<evidence type="ECO:0000256" key="11">
    <source>
        <dbReference type="ARBA" id="ARBA00030399"/>
    </source>
</evidence>
<evidence type="ECO:0000256" key="6">
    <source>
        <dbReference type="ARBA" id="ARBA00022552"/>
    </source>
</evidence>
<dbReference type="CDD" id="cd02440">
    <property type="entry name" value="AdoMet_MTases"/>
    <property type="match status" value="1"/>
</dbReference>
<comment type="catalytic activity">
    <reaction evidence="13">
        <text>cytidine(967) in 16S rRNA + S-adenosyl-L-methionine = 5-methylcytidine(967) in 16S rRNA + S-adenosyl-L-homocysteine + H(+)</text>
        <dbReference type="Rhea" id="RHEA:42748"/>
        <dbReference type="Rhea" id="RHEA-COMP:10219"/>
        <dbReference type="Rhea" id="RHEA-COMP:10220"/>
        <dbReference type="ChEBI" id="CHEBI:15378"/>
        <dbReference type="ChEBI" id="CHEBI:57856"/>
        <dbReference type="ChEBI" id="CHEBI:59789"/>
        <dbReference type="ChEBI" id="CHEBI:74483"/>
        <dbReference type="ChEBI" id="CHEBI:82748"/>
        <dbReference type="EC" id="2.1.1.176"/>
    </reaction>
</comment>
<keyword evidence="10 14" id="KW-0694">RNA-binding</keyword>
<dbReference type="InterPro" id="IPR035926">
    <property type="entry name" value="NusB-like_sf"/>
</dbReference>
<dbReference type="AlphaFoldDB" id="A0AA37QEL8"/>
<comment type="similarity">
    <text evidence="3 14">Belongs to the class I-like SAM-binding methyltransferase superfamily. RsmB/NOP family.</text>
</comment>
<keyword evidence="7 14" id="KW-0489">Methyltransferase</keyword>
<evidence type="ECO:0000313" key="17">
    <source>
        <dbReference type="Proteomes" id="UP001161325"/>
    </source>
</evidence>
<comment type="caution">
    <text evidence="14">Lacks conserved residue(s) required for the propagation of feature annotation.</text>
</comment>
<dbReference type="InterPro" id="IPR018314">
    <property type="entry name" value="RsmB/NOL1/NOP2-like_CS"/>
</dbReference>
<dbReference type="InterPro" id="IPR023267">
    <property type="entry name" value="RCMT"/>
</dbReference>
<comment type="subcellular location">
    <subcellularLocation>
        <location evidence="2">Cytoplasm</location>
    </subcellularLocation>
</comment>
<proteinExistence type="inferred from homology"/>
<comment type="function">
    <text evidence="1">Specifically methylates the cytosine at position 967 (m5C967) of 16S rRNA.</text>
</comment>
<dbReference type="GO" id="GO:0005737">
    <property type="term" value="C:cytoplasm"/>
    <property type="evidence" value="ECO:0007669"/>
    <property type="project" value="UniProtKB-SubCell"/>
</dbReference>
<keyword evidence="8 14" id="KW-0808">Transferase</keyword>
<evidence type="ECO:0000256" key="10">
    <source>
        <dbReference type="ARBA" id="ARBA00022884"/>
    </source>
</evidence>
<evidence type="ECO:0000256" key="8">
    <source>
        <dbReference type="ARBA" id="ARBA00022679"/>
    </source>
</evidence>
<dbReference type="InterPro" id="IPR054728">
    <property type="entry name" value="RsmB-like_ferredoxin"/>
</dbReference>
<dbReference type="InterPro" id="IPR049560">
    <property type="entry name" value="MeTrfase_RsmB-F_NOP2_cat"/>
</dbReference>
<evidence type="ECO:0000256" key="2">
    <source>
        <dbReference type="ARBA" id="ARBA00004496"/>
    </source>
</evidence>
<feature type="domain" description="SAM-dependent MTase RsmB/NOP-type" evidence="15">
    <location>
        <begin position="189"/>
        <end position="458"/>
    </location>
</feature>
<dbReference type="Pfam" id="PF01029">
    <property type="entry name" value="NusB"/>
    <property type="match status" value="1"/>
</dbReference>
<evidence type="ECO:0000256" key="5">
    <source>
        <dbReference type="ARBA" id="ARBA00022490"/>
    </source>
</evidence>
<accession>A0AA37QEL8</accession>
<dbReference type="Gene3D" id="1.10.940.10">
    <property type="entry name" value="NusB-like"/>
    <property type="match status" value="1"/>
</dbReference>
<dbReference type="Gene3D" id="3.30.70.1170">
    <property type="entry name" value="Sun protein, domain 3"/>
    <property type="match status" value="1"/>
</dbReference>
<dbReference type="Pfam" id="PF22458">
    <property type="entry name" value="RsmF-B_ferredox"/>
    <property type="match status" value="1"/>
</dbReference>
<dbReference type="InterPro" id="IPR001678">
    <property type="entry name" value="MeTrfase_RsmB-F_NOP2_dom"/>
</dbReference>
<gene>
    <name evidence="16" type="primary">sun</name>
    <name evidence="16" type="ORF">rosag_49240</name>
</gene>
<dbReference type="GO" id="GO:0008649">
    <property type="term" value="F:rRNA methyltransferase activity"/>
    <property type="evidence" value="ECO:0007669"/>
    <property type="project" value="InterPro"/>
</dbReference>
<comment type="caution">
    <text evidence="16">The sequence shown here is derived from an EMBL/GenBank/DDBJ whole genome shotgun (WGS) entry which is preliminary data.</text>
</comment>
<organism evidence="16 17">
    <name type="scientific">Roseisolibacter agri</name>
    <dbReference type="NCBI Taxonomy" id="2014610"/>
    <lineage>
        <taxon>Bacteria</taxon>
        <taxon>Pseudomonadati</taxon>
        <taxon>Gemmatimonadota</taxon>
        <taxon>Gemmatimonadia</taxon>
        <taxon>Gemmatimonadales</taxon>
        <taxon>Gemmatimonadaceae</taxon>
        <taxon>Roseisolibacter</taxon>
    </lineage>
</organism>
<feature type="active site" description="Nucleophile" evidence="14">
    <location>
        <position position="397"/>
    </location>
</feature>
<dbReference type="Proteomes" id="UP001161325">
    <property type="component" value="Unassembled WGS sequence"/>
</dbReference>
<dbReference type="InterPro" id="IPR006027">
    <property type="entry name" value="NusB_RsmB_TIM44"/>
</dbReference>
<keyword evidence="9 14" id="KW-0949">S-adenosyl-L-methionine</keyword>
<protein>
    <recommendedName>
        <fullName evidence="4">16S rRNA (cytosine(967)-C(5))-methyltransferase</fullName>
        <ecNumber evidence="4">2.1.1.176</ecNumber>
    </recommendedName>
    <alternativeName>
        <fullName evidence="11">16S rRNA m5C967 methyltransferase</fullName>
    </alternativeName>
    <alternativeName>
        <fullName evidence="12">rRNA (cytosine-C(5)-)-methyltransferase RsmB</fullName>
    </alternativeName>
</protein>
<feature type="binding site" evidence="14">
    <location>
        <begin position="281"/>
        <end position="287"/>
    </location>
    <ligand>
        <name>S-adenosyl-L-methionine</name>
        <dbReference type="ChEBI" id="CHEBI:59789"/>
    </ligand>
</feature>
<sequence>MPPTDAPPMPRRPIIGGVTPARVLAAETLADLRKGFLLDPSFERRAGGLDARDRRWAQELLWGTLRKRGWLDALLAARVSGGLARLDADVIDLLRLGAYQLLEMTSVPPYAAIAQTVELAKRRHGIGASKLVNAVLRRLERDRAAHGAESLAGVVPADAREALAARHSHPQWLVERWADRWPLDEVEALLAANNREAPVVARPWGLSADALAAELTAAGVRLAEPAPGTVWARDSLQLAPGAALTELGAFRQGHFHVQDPASTLVTQYAAFPEGATVADLCAAPGGKALELSRTAAVVYAGDRSYVRLQRVRANLRRLAVENVIPFVGDAREPAVGAVDALLLDAPCTGTGTFRRHPDARWRLKPSDMAVMPALQRQILRAAARIVKPGGLLVYSTCSIEPEENDAPVDDFLATHPEWTPEPPPAGAVPDAVLDGGRLRVLPQRHGVDGAFAVRLRRAG</sequence>
<name>A0AA37QEL8_9BACT</name>
<evidence type="ECO:0000256" key="3">
    <source>
        <dbReference type="ARBA" id="ARBA00007494"/>
    </source>
</evidence>
<dbReference type="InterPro" id="IPR029063">
    <property type="entry name" value="SAM-dependent_MTases_sf"/>
</dbReference>
<evidence type="ECO:0000256" key="4">
    <source>
        <dbReference type="ARBA" id="ARBA00012140"/>
    </source>
</evidence>
<dbReference type="NCBIfam" id="TIGR00563">
    <property type="entry name" value="rsmB"/>
    <property type="match status" value="1"/>
</dbReference>
<evidence type="ECO:0000256" key="7">
    <source>
        <dbReference type="ARBA" id="ARBA00022603"/>
    </source>
</evidence>
<dbReference type="GO" id="GO:0006355">
    <property type="term" value="P:regulation of DNA-templated transcription"/>
    <property type="evidence" value="ECO:0007669"/>
    <property type="project" value="InterPro"/>
</dbReference>
<evidence type="ECO:0000256" key="12">
    <source>
        <dbReference type="ARBA" id="ARBA00031088"/>
    </source>
</evidence>
<dbReference type="InterPro" id="IPR004573">
    <property type="entry name" value="rRNA_ssu_MeTfrase_B"/>
</dbReference>
<evidence type="ECO:0000256" key="14">
    <source>
        <dbReference type="PROSITE-ProRule" id="PRU01023"/>
    </source>
</evidence>
<feature type="binding site" evidence="14">
    <location>
        <position position="302"/>
    </location>
    <ligand>
        <name>S-adenosyl-L-methionine</name>
        <dbReference type="ChEBI" id="CHEBI:59789"/>
    </ligand>
</feature>
<dbReference type="PANTHER" id="PTHR22807">
    <property type="entry name" value="NOP2 YEAST -RELATED NOL1/NOP2/FMU SUN DOMAIN-CONTAINING"/>
    <property type="match status" value="1"/>
</dbReference>
<evidence type="ECO:0000256" key="13">
    <source>
        <dbReference type="ARBA" id="ARBA00047283"/>
    </source>
</evidence>
<dbReference type="PROSITE" id="PS01153">
    <property type="entry name" value="NOL1_NOP2_SUN"/>
    <property type="match status" value="1"/>
</dbReference>
<evidence type="ECO:0000256" key="1">
    <source>
        <dbReference type="ARBA" id="ARBA00002724"/>
    </source>
</evidence>
<evidence type="ECO:0000313" key="16">
    <source>
        <dbReference type="EMBL" id="GLC28411.1"/>
    </source>
</evidence>
<dbReference type="EC" id="2.1.1.176" evidence="4"/>
<reference evidence="16" key="1">
    <citation type="submission" date="2022-08" db="EMBL/GenBank/DDBJ databases">
        <title>Draft genome sequencing of Roseisolibacter agri AW1220.</title>
        <authorList>
            <person name="Tobiishi Y."/>
            <person name="Tonouchi A."/>
        </authorList>
    </citation>
    <scope>NUCLEOTIDE SEQUENCE</scope>
    <source>
        <strain evidence="16">AW1220</strain>
    </source>
</reference>
<dbReference type="EMBL" id="BRXS01000010">
    <property type="protein sequence ID" value="GLC28411.1"/>
    <property type="molecule type" value="Genomic_DNA"/>
</dbReference>
<dbReference type="Pfam" id="PF01189">
    <property type="entry name" value="Methyltr_RsmB-F"/>
    <property type="match status" value="1"/>
</dbReference>
<dbReference type="PROSITE" id="PS51686">
    <property type="entry name" value="SAM_MT_RSMB_NOP"/>
    <property type="match status" value="1"/>
</dbReference>
<dbReference type="PRINTS" id="PR02008">
    <property type="entry name" value="RCMTFAMILY"/>
</dbReference>
<evidence type="ECO:0000256" key="9">
    <source>
        <dbReference type="ARBA" id="ARBA00022691"/>
    </source>
</evidence>
<dbReference type="SUPFAM" id="SSF48013">
    <property type="entry name" value="NusB-like"/>
    <property type="match status" value="1"/>
</dbReference>
<keyword evidence="5" id="KW-0963">Cytoplasm</keyword>
<dbReference type="SUPFAM" id="SSF53335">
    <property type="entry name" value="S-adenosyl-L-methionine-dependent methyltransferases"/>
    <property type="match status" value="1"/>
</dbReference>
<keyword evidence="17" id="KW-1185">Reference proteome</keyword>